<comment type="caution">
    <text evidence="4">The sequence shown here is derived from an EMBL/GenBank/DDBJ whole genome shotgun (WGS) entry which is preliminary data.</text>
</comment>
<evidence type="ECO:0000259" key="3">
    <source>
        <dbReference type="PROSITE" id="PS50977"/>
    </source>
</evidence>
<name>A0A369MM48_EGGLN</name>
<accession>A0A369MM48</accession>
<feature type="DNA-binding region" description="H-T-H motif" evidence="2">
    <location>
        <begin position="34"/>
        <end position="53"/>
    </location>
</feature>
<dbReference type="Gene3D" id="1.10.357.10">
    <property type="entry name" value="Tetracycline Repressor, domain 2"/>
    <property type="match status" value="1"/>
</dbReference>
<feature type="domain" description="HTH tetR-type" evidence="3">
    <location>
        <begin position="11"/>
        <end position="71"/>
    </location>
</feature>
<reference evidence="4 5" key="1">
    <citation type="journal article" date="2018" name="Elife">
        <title>Discovery and characterization of a prevalent human gut bacterial enzyme sufficient for the inactivation of a family of plant toxins.</title>
        <authorList>
            <person name="Koppel N."/>
            <person name="Bisanz J.E."/>
            <person name="Pandelia M.E."/>
            <person name="Turnbaugh P.J."/>
            <person name="Balskus E.P."/>
        </authorList>
    </citation>
    <scope>NUCLEOTIDE SEQUENCE [LARGE SCALE GENOMIC DNA]</scope>
    <source>
        <strain evidence="4 5">W1 BHI 6</strain>
    </source>
</reference>
<evidence type="ECO:0000256" key="2">
    <source>
        <dbReference type="PROSITE-ProRule" id="PRU00335"/>
    </source>
</evidence>
<dbReference type="EMBL" id="PPTU01000001">
    <property type="protein sequence ID" value="RDB73557.1"/>
    <property type="molecule type" value="Genomic_DNA"/>
</dbReference>
<organism evidence="4 5">
    <name type="scientific">Eggerthella lenta</name>
    <name type="common">Eubacterium lentum</name>
    <dbReference type="NCBI Taxonomy" id="84112"/>
    <lineage>
        <taxon>Bacteria</taxon>
        <taxon>Bacillati</taxon>
        <taxon>Actinomycetota</taxon>
        <taxon>Coriobacteriia</taxon>
        <taxon>Eggerthellales</taxon>
        <taxon>Eggerthellaceae</taxon>
        <taxon>Eggerthella</taxon>
    </lineage>
</organism>
<protein>
    <submittedName>
        <fullName evidence="4">TetR/AcrR family transcriptional regulator</fullName>
    </submittedName>
</protein>
<dbReference type="RefSeq" id="WP_114532514.1">
    <property type="nucleotide sequence ID" value="NZ_CP089331.1"/>
</dbReference>
<dbReference type="AlphaFoldDB" id="A0A369MM48"/>
<dbReference type="GO" id="GO:0003677">
    <property type="term" value="F:DNA binding"/>
    <property type="evidence" value="ECO:0007669"/>
    <property type="project" value="UniProtKB-UniRule"/>
</dbReference>
<gene>
    <name evidence="4" type="ORF">C1875_01500</name>
</gene>
<evidence type="ECO:0000256" key="1">
    <source>
        <dbReference type="ARBA" id="ARBA00023125"/>
    </source>
</evidence>
<dbReference type="PROSITE" id="PS50977">
    <property type="entry name" value="HTH_TETR_2"/>
    <property type="match status" value="1"/>
</dbReference>
<evidence type="ECO:0000313" key="5">
    <source>
        <dbReference type="Proteomes" id="UP000253970"/>
    </source>
</evidence>
<dbReference type="GeneID" id="69510875"/>
<dbReference type="InterPro" id="IPR001647">
    <property type="entry name" value="HTH_TetR"/>
</dbReference>
<dbReference type="Pfam" id="PF00440">
    <property type="entry name" value="TetR_N"/>
    <property type="match status" value="1"/>
</dbReference>
<sequence length="215" mass="23523">MARPRKDQEGPTAVERMEEAFWEILAEKPYAQITVSEIAKRAQVNKNAFYYHFDGLGALAAQALDNMLPREMARMLLMNGDPSRGVDETEAGALLRDPDLKKRVDRALLVVGKNGSSELVATLKNLVMHTWFDLFHVDETRLSSEAMVVVRFTLGGLVEIMSDEACRGDHANPLQAILSSGVATNASANVVATLRAATDEHLRENADAAGDGERS</sequence>
<evidence type="ECO:0000313" key="4">
    <source>
        <dbReference type="EMBL" id="RDB73557.1"/>
    </source>
</evidence>
<dbReference type="InterPro" id="IPR009057">
    <property type="entry name" value="Homeodomain-like_sf"/>
</dbReference>
<keyword evidence="1 2" id="KW-0238">DNA-binding</keyword>
<dbReference type="SUPFAM" id="SSF46689">
    <property type="entry name" value="Homeodomain-like"/>
    <property type="match status" value="1"/>
</dbReference>
<proteinExistence type="predicted"/>
<dbReference type="Proteomes" id="UP000253970">
    <property type="component" value="Unassembled WGS sequence"/>
</dbReference>